<gene>
    <name evidence="7" type="ORF">J5N97_006931</name>
</gene>
<dbReference type="AlphaFoldDB" id="A0A9D5HT55"/>
<evidence type="ECO:0000256" key="3">
    <source>
        <dbReference type="ARBA" id="ARBA00022833"/>
    </source>
</evidence>
<dbReference type="EMBL" id="JAGGNH010000001">
    <property type="protein sequence ID" value="KAJ0988575.1"/>
    <property type="molecule type" value="Genomic_DNA"/>
</dbReference>
<evidence type="ECO:0000256" key="5">
    <source>
        <dbReference type="SAM" id="MobiDB-lite"/>
    </source>
</evidence>
<keyword evidence="2 4" id="KW-0863">Zinc-finger</keyword>
<evidence type="ECO:0000313" key="8">
    <source>
        <dbReference type="Proteomes" id="UP001085076"/>
    </source>
</evidence>
<feature type="zinc finger region" description="C3H1-type" evidence="4">
    <location>
        <begin position="175"/>
        <end position="204"/>
    </location>
</feature>
<feature type="domain" description="C3H1-type" evidence="6">
    <location>
        <begin position="175"/>
        <end position="204"/>
    </location>
</feature>
<keyword evidence="8" id="KW-1185">Reference proteome</keyword>
<keyword evidence="3 4" id="KW-0862">Zinc</keyword>
<dbReference type="SUPFAM" id="SSF90229">
    <property type="entry name" value="CCCH zinc finger"/>
    <property type="match status" value="1"/>
</dbReference>
<comment type="caution">
    <text evidence="7">The sequence shown here is derived from an EMBL/GenBank/DDBJ whole genome shotgun (WGS) entry which is preliminary data.</text>
</comment>
<dbReference type="Proteomes" id="UP001085076">
    <property type="component" value="Miscellaneous, Linkage group lg01"/>
</dbReference>
<sequence length="286" mass="30178">MDSYYGISNGSTTGSDQTSSSGGSGSWTSQSPMRRRRFPSPSPNAFLGPAFNACVSSPKSTAAHLDLDPALLRYTRSRLPDPSDSSISRTKLLPHQLLHLRSPRAGVSPLSSIGNLVAGASSAVYKTPVKMEVEEDVLVMDGVLVGENSGSGRIRTLGELGSTGSSSGSGGVGSLYKTETCRLWLETGACRYGSKCQVAKHVTGSKGRYIPPPVAAALARATISKASTNTTTTAAEDETPTIPTPPPEPPSLVWPPTGEEEEIIKRVLYGTSQRRRLPVFLEICPS</sequence>
<dbReference type="PROSITE" id="PS50103">
    <property type="entry name" value="ZF_C3H1"/>
    <property type="match status" value="1"/>
</dbReference>
<protein>
    <recommendedName>
        <fullName evidence="6">C3H1-type domain-containing protein</fullName>
    </recommendedName>
</protein>
<feature type="region of interest" description="Disordered" evidence="5">
    <location>
        <begin position="1"/>
        <end position="44"/>
    </location>
</feature>
<evidence type="ECO:0000313" key="7">
    <source>
        <dbReference type="EMBL" id="KAJ0988575.1"/>
    </source>
</evidence>
<dbReference type="InterPro" id="IPR000571">
    <property type="entry name" value="Znf_CCCH"/>
</dbReference>
<feature type="compositionally biased region" description="Pro residues" evidence="5">
    <location>
        <begin position="242"/>
        <end position="253"/>
    </location>
</feature>
<evidence type="ECO:0000256" key="2">
    <source>
        <dbReference type="ARBA" id="ARBA00022771"/>
    </source>
</evidence>
<evidence type="ECO:0000256" key="1">
    <source>
        <dbReference type="ARBA" id="ARBA00022723"/>
    </source>
</evidence>
<evidence type="ECO:0000259" key="6">
    <source>
        <dbReference type="PROSITE" id="PS50103"/>
    </source>
</evidence>
<dbReference type="InterPro" id="IPR036855">
    <property type="entry name" value="Znf_CCCH_sf"/>
</dbReference>
<dbReference type="OrthoDB" id="782978at2759"/>
<dbReference type="Gene3D" id="4.10.1000.10">
    <property type="entry name" value="Zinc finger, CCCH-type"/>
    <property type="match status" value="1"/>
</dbReference>
<reference evidence="7" key="1">
    <citation type="submission" date="2021-03" db="EMBL/GenBank/DDBJ databases">
        <authorList>
            <person name="Li Z."/>
            <person name="Yang C."/>
        </authorList>
    </citation>
    <scope>NUCLEOTIDE SEQUENCE</scope>
    <source>
        <strain evidence="7">Dzin_1.0</strain>
        <tissue evidence="7">Leaf</tissue>
    </source>
</reference>
<organism evidence="7 8">
    <name type="scientific">Dioscorea zingiberensis</name>
    <dbReference type="NCBI Taxonomy" id="325984"/>
    <lineage>
        <taxon>Eukaryota</taxon>
        <taxon>Viridiplantae</taxon>
        <taxon>Streptophyta</taxon>
        <taxon>Embryophyta</taxon>
        <taxon>Tracheophyta</taxon>
        <taxon>Spermatophyta</taxon>
        <taxon>Magnoliopsida</taxon>
        <taxon>Liliopsida</taxon>
        <taxon>Dioscoreales</taxon>
        <taxon>Dioscoreaceae</taxon>
        <taxon>Dioscorea</taxon>
    </lineage>
</organism>
<dbReference type="GO" id="GO:0008270">
    <property type="term" value="F:zinc ion binding"/>
    <property type="evidence" value="ECO:0007669"/>
    <property type="project" value="UniProtKB-KW"/>
</dbReference>
<accession>A0A9D5HT55</accession>
<feature type="region of interest" description="Disordered" evidence="5">
    <location>
        <begin position="227"/>
        <end position="254"/>
    </location>
</feature>
<reference evidence="7" key="2">
    <citation type="journal article" date="2022" name="Hortic Res">
        <title>The genome of Dioscorea zingiberensis sheds light on the biosynthesis, origin and evolution of the medicinally important diosgenin saponins.</title>
        <authorList>
            <person name="Li Y."/>
            <person name="Tan C."/>
            <person name="Li Z."/>
            <person name="Guo J."/>
            <person name="Li S."/>
            <person name="Chen X."/>
            <person name="Wang C."/>
            <person name="Dai X."/>
            <person name="Yang H."/>
            <person name="Song W."/>
            <person name="Hou L."/>
            <person name="Xu J."/>
            <person name="Tong Z."/>
            <person name="Xu A."/>
            <person name="Yuan X."/>
            <person name="Wang W."/>
            <person name="Yang Q."/>
            <person name="Chen L."/>
            <person name="Sun Z."/>
            <person name="Wang K."/>
            <person name="Pan B."/>
            <person name="Chen J."/>
            <person name="Bao Y."/>
            <person name="Liu F."/>
            <person name="Qi X."/>
            <person name="Gang D.R."/>
            <person name="Wen J."/>
            <person name="Li J."/>
        </authorList>
    </citation>
    <scope>NUCLEOTIDE SEQUENCE</scope>
    <source>
        <strain evidence="7">Dzin_1.0</strain>
    </source>
</reference>
<dbReference type="Pfam" id="PF00642">
    <property type="entry name" value="zf-CCCH"/>
    <property type="match status" value="1"/>
</dbReference>
<name>A0A9D5HT55_9LILI</name>
<feature type="compositionally biased region" description="Low complexity" evidence="5">
    <location>
        <begin position="8"/>
        <end position="32"/>
    </location>
</feature>
<proteinExistence type="predicted"/>
<evidence type="ECO:0000256" key="4">
    <source>
        <dbReference type="PROSITE-ProRule" id="PRU00723"/>
    </source>
</evidence>
<keyword evidence="1 4" id="KW-0479">Metal-binding</keyword>